<keyword evidence="3" id="KW-1185">Reference proteome</keyword>
<name>A0A8H7AJJ5_9EURO</name>
<accession>A0A8H7AJJ5</accession>
<dbReference type="Pfam" id="PF12770">
    <property type="entry name" value="CHAT"/>
    <property type="match status" value="1"/>
</dbReference>
<dbReference type="InterPro" id="IPR024983">
    <property type="entry name" value="CHAT_dom"/>
</dbReference>
<evidence type="ECO:0000259" key="1">
    <source>
        <dbReference type="Pfam" id="PF12770"/>
    </source>
</evidence>
<feature type="domain" description="CHAT" evidence="1">
    <location>
        <begin position="55"/>
        <end position="200"/>
    </location>
</feature>
<evidence type="ECO:0000313" key="3">
    <source>
        <dbReference type="Proteomes" id="UP000606974"/>
    </source>
</evidence>
<sequence>MAKRKDPYLRPTQSQILVVAMPNTEANANARYWDLDTQAESLAIQNNLSGSFTTACHGVVDPADPLRSRLVIRFDAQRPITVAAIRDLSSSFSRLAFLPACNSASFKDLSTADEVVHVTKAFQLAGFPSMVGTLWQVFDGDAAIVSGEFYAYIARRLDSGDVTELDGDLFARTLHSALGRLREKIPYSCASWASWIHYGD</sequence>
<proteinExistence type="predicted"/>
<organism evidence="2 3">
    <name type="scientific">Endocarpon pusillum</name>
    <dbReference type="NCBI Taxonomy" id="364733"/>
    <lineage>
        <taxon>Eukaryota</taxon>
        <taxon>Fungi</taxon>
        <taxon>Dikarya</taxon>
        <taxon>Ascomycota</taxon>
        <taxon>Pezizomycotina</taxon>
        <taxon>Eurotiomycetes</taxon>
        <taxon>Chaetothyriomycetidae</taxon>
        <taxon>Verrucariales</taxon>
        <taxon>Verrucariaceae</taxon>
        <taxon>Endocarpon</taxon>
    </lineage>
</organism>
<reference evidence="2" key="1">
    <citation type="submission" date="2020-02" db="EMBL/GenBank/DDBJ databases">
        <authorList>
            <person name="Palmer J.M."/>
        </authorList>
    </citation>
    <scope>NUCLEOTIDE SEQUENCE</scope>
    <source>
        <strain evidence="2">EPUS1.4</strain>
        <tissue evidence="2">Thallus</tissue>
    </source>
</reference>
<gene>
    <name evidence="2" type="ORF">GJ744_011873</name>
</gene>
<comment type="caution">
    <text evidence="2">The sequence shown here is derived from an EMBL/GenBank/DDBJ whole genome shotgun (WGS) entry which is preliminary data.</text>
</comment>
<evidence type="ECO:0000313" key="2">
    <source>
        <dbReference type="EMBL" id="KAF7506300.1"/>
    </source>
</evidence>
<protein>
    <recommendedName>
        <fullName evidence="1">CHAT domain-containing protein</fullName>
    </recommendedName>
</protein>
<dbReference type="AlphaFoldDB" id="A0A8H7AJJ5"/>
<dbReference type="Proteomes" id="UP000606974">
    <property type="component" value="Unassembled WGS sequence"/>
</dbReference>
<dbReference type="EMBL" id="JAACFV010000089">
    <property type="protein sequence ID" value="KAF7506300.1"/>
    <property type="molecule type" value="Genomic_DNA"/>
</dbReference>
<dbReference type="OrthoDB" id="9991317at2759"/>